<feature type="active site" description="Electrophile" evidence="7">
    <location>
        <position position="97"/>
    </location>
</feature>
<feature type="binding site" evidence="7">
    <location>
        <begin position="236"/>
        <end position="237"/>
    </location>
    <ligand>
        <name>substrate</name>
    </ligand>
</feature>
<dbReference type="FunFam" id="3.20.20.70:FF:000016">
    <property type="entry name" value="Triosephosphate isomerase"/>
    <property type="match status" value="1"/>
</dbReference>
<feature type="binding site" evidence="7">
    <location>
        <begin position="9"/>
        <end position="11"/>
    </location>
    <ligand>
        <name>substrate</name>
    </ligand>
</feature>
<feature type="binding site" evidence="7">
    <location>
        <position position="175"/>
    </location>
    <ligand>
        <name>substrate</name>
    </ligand>
</feature>
<dbReference type="PROSITE" id="PS00171">
    <property type="entry name" value="TIM_1"/>
    <property type="match status" value="1"/>
</dbReference>
<name>A0AAW6TV47_9BACT</name>
<evidence type="ECO:0000256" key="3">
    <source>
        <dbReference type="ARBA" id="ARBA00022432"/>
    </source>
</evidence>
<dbReference type="InterPro" id="IPR000652">
    <property type="entry name" value="Triosephosphate_isomerase"/>
</dbReference>
<evidence type="ECO:0000256" key="6">
    <source>
        <dbReference type="ARBA" id="ARBA00023235"/>
    </source>
</evidence>
<evidence type="ECO:0000256" key="1">
    <source>
        <dbReference type="ARBA" id="ARBA00004680"/>
    </source>
</evidence>
<dbReference type="GO" id="GO:0046166">
    <property type="term" value="P:glyceraldehyde-3-phosphate biosynthetic process"/>
    <property type="evidence" value="ECO:0007669"/>
    <property type="project" value="TreeGrafter"/>
</dbReference>
<keyword evidence="10" id="KW-1185">Reference proteome</keyword>
<comment type="similarity">
    <text evidence="2 7 8">Belongs to the triosephosphate isomerase family.</text>
</comment>
<protein>
    <recommendedName>
        <fullName evidence="7 8">Triosephosphate isomerase</fullName>
        <shortName evidence="7">TIM</shortName>
        <shortName evidence="7">TPI</shortName>
        <ecNumber evidence="7 8">5.3.1.1</ecNumber>
    </recommendedName>
    <alternativeName>
        <fullName evidence="7">Triose-phosphate isomerase</fullName>
    </alternativeName>
</protein>
<evidence type="ECO:0000256" key="4">
    <source>
        <dbReference type="ARBA" id="ARBA00022490"/>
    </source>
</evidence>
<sequence length="253" mass="26484">MRKPFVAGNWKMNTDCGSGVALAKAVVDGASALAGGSVDVAVIPPFVYLSAVGQAVSSSGVALGAQDVYFEAKGAFTGEISAAMLKDVGCTYVLCGHSERRHVLGESDELVNRKLTASLSGGLLPILCVGELLEERDASQTEQVVERQTRAGLAGLSAEKVSAVTIAYEPVWAIGTGRTATREQAQEVHAFIRRLLAEMYDEAVAQEMRILYGGSVKADNAEELMGQEDVDGCLVGGASLKADDFVQIIEAAA</sequence>
<keyword evidence="6 7" id="KW-0413">Isomerase</keyword>
<feature type="binding site" evidence="7">
    <location>
        <position position="215"/>
    </location>
    <ligand>
        <name>substrate</name>
    </ligand>
</feature>
<comment type="subcellular location">
    <subcellularLocation>
        <location evidence="7 8">Cytoplasm</location>
    </subcellularLocation>
</comment>
<evidence type="ECO:0000313" key="10">
    <source>
        <dbReference type="Proteomes" id="UP001431776"/>
    </source>
</evidence>
<dbReference type="PANTHER" id="PTHR21139">
    <property type="entry name" value="TRIOSEPHOSPHATE ISOMERASE"/>
    <property type="match status" value="1"/>
</dbReference>
<dbReference type="InterPro" id="IPR035990">
    <property type="entry name" value="TIM_sf"/>
</dbReference>
<dbReference type="GO" id="GO:0006094">
    <property type="term" value="P:gluconeogenesis"/>
    <property type="evidence" value="ECO:0007669"/>
    <property type="project" value="UniProtKB-UniRule"/>
</dbReference>
<evidence type="ECO:0000256" key="8">
    <source>
        <dbReference type="RuleBase" id="RU363013"/>
    </source>
</evidence>
<dbReference type="RefSeq" id="WP_349243906.1">
    <property type="nucleotide sequence ID" value="NZ_JASCXX010000005.1"/>
</dbReference>
<comment type="caution">
    <text evidence="9">The sequence shown here is derived from an EMBL/GenBank/DDBJ whole genome shotgun (WGS) entry which is preliminary data.</text>
</comment>
<evidence type="ECO:0000256" key="5">
    <source>
        <dbReference type="ARBA" id="ARBA00023152"/>
    </source>
</evidence>
<dbReference type="EC" id="5.3.1.1" evidence="7 8"/>
<dbReference type="Pfam" id="PF00121">
    <property type="entry name" value="TIM"/>
    <property type="match status" value="1"/>
</dbReference>
<dbReference type="GO" id="GO:0004807">
    <property type="term" value="F:triose-phosphate isomerase activity"/>
    <property type="evidence" value="ECO:0007669"/>
    <property type="project" value="UniProtKB-UniRule"/>
</dbReference>
<dbReference type="Proteomes" id="UP001431776">
    <property type="component" value="Unassembled WGS sequence"/>
</dbReference>
<feature type="active site" description="Proton acceptor" evidence="7">
    <location>
        <position position="169"/>
    </location>
</feature>
<dbReference type="InterPro" id="IPR022896">
    <property type="entry name" value="TrioseP_Isoase_bac/euk"/>
</dbReference>
<gene>
    <name evidence="7 9" type="primary">tpiA</name>
    <name evidence="9" type="ORF">QJ522_05525</name>
</gene>
<comment type="pathway">
    <text evidence="1 7 8">Carbohydrate degradation; glycolysis; D-glyceraldehyde 3-phosphate from glycerone phosphate: step 1/1.</text>
</comment>
<dbReference type="GO" id="GO:0019563">
    <property type="term" value="P:glycerol catabolic process"/>
    <property type="evidence" value="ECO:0007669"/>
    <property type="project" value="TreeGrafter"/>
</dbReference>
<dbReference type="InterPro" id="IPR020861">
    <property type="entry name" value="Triosephosphate_isomerase_AS"/>
</dbReference>
<dbReference type="Gene3D" id="3.20.20.70">
    <property type="entry name" value="Aldolase class I"/>
    <property type="match status" value="1"/>
</dbReference>
<dbReference type="GO" id="GO:0006096">
    <property type="term" value="P:glycolytic process"/>
    <property type="evidence" value="ECO:0007669"/>
    <property type="project" value="UniProtKB-UniRule"/>
</dbReference>
<dbReference type="AlphaFoldDB" id="A0AAW6TV47"/>
<proteinExistence type="inferred from homology"/>
<organism evidence="9 10">
    <name type="scientific">Anaerobaca lacustris</name>
    <dbReference type="NCBI Taxonomy" id="3044600"/>
    <lineage>
        <taxon>Bacteria</taxon>
        <taxon>Pseudomonadati</taxon>
        <taxon>Planctomycetota</taxon>
        <taxon>Phycisphaerae</taxon>
        <taxon>Sedimentisphaerales</taxon>
        <taxon>Anaerobacaceae</taxon>
        <taxon>Anaerobaca</taxon>
    </lineage>
</organism>
<dbReference type="PANTHER" id="PTHR21139:SF42">
    <property type="entry name" value="TRIOSEPHOSPHATE ISOMERASE"/>
    <property type="match status" value="1"/>
</dbReference>
<comment type="function">
    <text evidence="7">Involved in the gluconeogenesis. Catalyzes stereospecifically the conversion of dihydroxyacetone phosphate (DHAP) to D-glyceraldehyde-3-phosphate (G3P).</text>
</comment>
<dbReference type="EMBL" id="JASCXX010000005">
    <property type="protein sequence ID" value="MDI6448495.1"/>
    <property type="molecule type" value="Genomic_DNA"/>
</dbReference>
<evidence type="ECO:0000256" key="2">
    <source>
        <dbReference type="ARBA" id="ARBA00007422"/>
    </source>
</evidence>
<reference evidence="9" key="1">
    <citation type="submission" date="2023-05" db="EMBL/GenBank/DDBJ databases">
        <title>Anaerotaeda fermentans gen. nov., sp. nov., a novel anaerobic planctomycete of the new family within the order Sedimentisphaerales isolated from Taman Peninsula, Russia.</title>
        <authorList>
            <person name="Khomyakova M.A."/>
            <person name="Merkel A.Y."/>
            <person name="Slobodkin A.I."/>
        </authorList>
    </citation>
    <scope>NUCLEOTIDE SEQUENCE</scope>
    <source>
        <strain evidence="9">M17dextr</strain>
    </source>
</reference>
<keyword evidence="5 7" id="KW-0324">Glycolysis</keyword>
<dbReference type="CDD" id="cd00311">
    <property type="entry name" value="TIM"/>
    <property type="match status" value="1"/>
</dbReference>
<dbReference type="HAMAP" id="MF_00147_B">
    <property type="entry name" value="TIM_B"/>
    <property type="match status" value="1"/>
</dbReference>
<dbReference type="NCBIfam" id="TIGR00419">
    <property type="entry name" value="tim"/>
    <property type="match status" value="1"/>
</dbReference>
<comment type="catalytic activity">
    <reaction evidence="7 8">
        <text>D-glyceraldehyde 3-phosphate = dihydroxyacetone phosphate</text>
        <dbReference type="Rhea" id="RHEA:18585"/>
        <dbReference type="ChEBI" id="CHEBI:57642"/>
        <dbReference type="ChEBI" id="CHEBI:59776"/>
        <dbReference type="EC" id="5.3.1.1"/>
    </reaction>
</comment>
<keyword evidence="4 7" id="KW-0963">Cytoplasm</keyword>
<dbReference type="GO" id="GO:0005829">
    <property type="term" value="C:cytosol"/>
    <property type="evidence" value="ECO:0007669"/>
    <property type="project" value="TreeGrafter"/>
</dbReference>
<comment type="pathway">
    <text evidence="7 8">Carbohydrate biosynthesis; gluconeogenesis.</text>
</comment>
<evidence type="ECO:0000313" key="9">
    <source>
        <dbReference type="EMBL" id="MDI6448495.1"/>
    </source>
</evidence>
<evidence type="ECO:0000256" key="7">
    <source>
        <dbReference type="HAMAP-Rule" id="MF_00147"/>
    </source>
</evidence>
<keyword evidence="3 7" id="KW-0312">Gluconeogenesis</keyword>
<dbReference type="InterPro" id="IPR013785">
    <property type="entry name" value="Aldolase_TIM"/>
</dbReference>
<dbReference type="PROSITE" id="PS51440">
    <property type="entry name" value="TIM_2"/>
    <property type="match status" value="1"/>
</dbReference>
<accession>A0AAW6TV47</accession>
<comment type="subunit">
    <text evidence="7 8">Homodimer.</text>
</comment>
<dbReference type="SUPFAM" id="SSF51351">
    <property type="entry name" value="Triosephosphate isomerase (TIM)"/>
    <property type="match status" value="1"/>
</dbReference>